<comment type="subunit">
    <text evidence="4 11">Monomer.</text>
</comment>
<dbReference type="PRINTS" id="PR00477">
    <property type="entry name" value="PHGLYCKINASE"/>
</dbReference>
<evidence type="ECO:0000256" key="8">
    <source>
        <dbReference type="ARBA" id="ARBA00022741"/>
    </source>
</evidence>
<evidence type="ECO:0000256" key="1">
    <source>
        <dbReference type="ARBA" id="ARBA00000642"/>
    </source>
</evidence>
<dbReference type="InterPro" id="IPR001576">
    <property type="entry name" value="Phosphoglycerate_kinase"/>
</dbReference>
<dbReference type="FunFam" id="3.40.50.1260:FF:000006">
    <property type="entry name" value="Phosphoglycerate kinase"/>
    <property type="match status" value="1"/>
</dbReference>
<dbReference type="UniPathway" id="UPA00109">
    <property type="reaction ID" value="UER00185"/>
</dbReference>
<dbReference type="GO" id="GO:0043531">
    <property type="term" value="F:ADP binding"/>
    <property type="evidence" value="ECO:0007669"/>
    <property type="project" value="TreeGrafter"/>
</dbReference>
<evidence type="ECO:0000256" key="12">
    <source>
        <dbReference type="PIRSR" id="PIRSR000724-1"/>
    </source>
</evidence>
<feature type="binding site" evidence="11 12">
    <location>
        <begin position="59"/>
        <end position="62"/>
    </location>
    <ligand>
        <name>substrate</name>
    </ligand>
</feature>
<keyword evidence="10 11" id="KW-0067">ATP-binding</keyword>
<evidence type="ECO:0000256" key="2">
    <source>
        <dbReference type="ARBA" id="ARBA00004838"/>
    </source>
</evidence>
<dbReference type="HAMAP" id="MF_00145">
    <property type="entry name" value="Phosphoglyc_kinase"/>
    <property type="match status" value="1"/>
</dbReference>
<feature type="binding site" evidence="11 13">
    <location>
        <begin position="352"/>
        <end position="355"/>
    </location>
    <ligand>
        <name>ATP</name>
        <dbReference type="ChEBI" id="CHEBI:30616"/>
    </ligand>
</feature>
<dbReference type="KEGG" id="tli:Tlie_0996"/>
<name>G7VA29_THELD</name>
<evidence type="ECO:0000256" key="11">
    <source>
        <dbReference type="HAMAP-Rule" id="MF_00145"/>
    </source>
</evidence>
<dbReference type="GO" id="GO:0006096">
    <property type="term" value="P:glycolytic process"/>
    <property type="evidence" value="ECO:0007669"/>
    <property type="project" value="UniProtKB-UniRule"/>
</dbReference>
<accession>G7VA29</accession>
<feature type="binding site" evidence="12">
    <location>
        <position position="36"/>
    </location>
    <ligand>
        <name>(2R)-3-phosphoglycerate</name>
        <dbReference type="ChEBI" id="CHEBI:58272"/>
    </ligand>
</feature>
<dbReference type="EMBL" id="CP003096">
    <property type="protein sequence ID" value="AER66729.1"/>
    <property type="molecule type" value="Genomic_DNA"/>
</dbReference>
<evidence type="ECO:0000256" key="7">
    <source>
        <dbReference type="ARBA" id="ARBA00022679"/>
    </source>
</evidence>
<dbReference type="InterPro" id="IPR036043">
    <property type="entry name" value="Phosphoglycerate_kinase_sf"/>
</dbReference>
<feature type="binding site" evidence="11">
    <location>
        <position position="36"/>
    </location>
    <ligand>
        <name>substrate</name>
    </ligand>
</feature>
<reference evidence="15 16" key="2">
    <citation type="journal article" date="2012" name="Stand. Genomic Sci.">
        <title>Genome sequence of the moderately thermophilic, amino-acid-degrading and sulfur-reducing bacterium Thermovirga lienii type strain (Cas60314(T)).</title>
        <authorList>
            <person name="Goker M."/>
            <person name="Saunders E."/>
            <person name="Lapidus A."/>
            <person name="Nolan M."/>
            <person name="Lucas S."/>
            <person name="Hammon N."/>
            <person name="Deshpande S."/>
            <person name="Cheng J.F."/>
            <person name="Han C."/>
            <person name="Tapia R."/>
            <person name="Goodwin L.A."/>
            <person name="Pitluck S."/>
            <person name="Liolios K."/>
            <person name="Mavromatis K."/>
            <person name="Pagani I."/>
            <person name="Ivanova N."/>
            <person name="Mikhailova N."/>
            <person name="Pati A."/>
            <person name="Chen A."/>
            <person name="Palaniappan K."/>
            <person name="Land M."/>
            <person name="Chang Y.J."/>
            <person name="Jeffries C.D."/>
            <person name="Brambilla E.M."/>
            <person name="Rohde M."/>
            <person name="Spring S."/>
            <person name="Detter J.C."/>
            <person name="Woyke T."/>
            <person name="Bristow J."/>
            <person name="Eisen J.A."/>
            <person name="Markowitz V."/>
            <person name="Hugenholtz P."/>
            <person name="Kyrpides N.C."/>
            <person name="Klenk H.P."/>
        </authorList>
    </citation>
    <scope>NUCLEOTIDE SEQUENCE [LARGE SCALE GENOMIC DNA]</scope>
    <source>
        <strain evidence="16">ATCC BAA-1197 / DSM 17291 / Cas60314</strain>
    </source>
</reference>
<feature type="binding site" evidence="11 13">
    <location>
        <position position="323"/>
    </location>
    <ligand>
        <name>ATP</name>
        <dbReference type="ChEBI" id="CHEBI:30616"/>
    </ligand>
</feature>
<evidence type="ECO:0000256" key="3">
    <source>
        <dbReference type="ARBA" id="ARBA00008982"/>
    </source>
</evidence>
<gene>
    <name evidence="11" type="primary">pgk</name>
    <name evidence="15" type="ordered locus">Tlie_0996</name>
</gene>
<dbReference type="GO" id="GO:0006094">
    <property type="term" value="P:gluconeogenesis"/>
    <property type="evidence" value="ECO:0007669"/>
    <property type="project" value="TreeGrafter"/>
</dbReference>
<dbReference type="Proteomes" id="UP000005868">
    <property type="component" value="Chromosome"/>
</dbReference>
<proteinExistence type="inferred from homology"/>
<comment type="pathway">
    <text evidence="2 11">Carbohydrate degradation; glycolysis; pyruvate from D-glyceraldehyde 3-phosphate: step 2/5.</text>
</comment>
<feature type="binding site" evidence="12">
    <location>
        <position position="118"/>
    </location>
    <ligand>
        <name>(2R)-3-phosphoglycerate</name>
        <dbReference type="ChEBI" id="CHEBI:58272"/>
    </ligand>
</feature>
<comment type="catalytic activity">
    <reaction evidence="1 11 14">
        <text>(2R)-3-phosphoglycerate + ATP = (2R)-3-phospho-glyceroyl phosphate + ADP</text>
        <dbReference type="Rhea" id="RHEA:14801"/>
        <dbReference type="ChEBI" id="CHEBI:30616"/>
        <dbReference type="ChEBI" id="CHEBI:57604"/>
        <dbReference type="ChEBI" id="CHEBI:58272"/>
        <dbReference type="ChEBI" id="CHEBI:456216"/>
        <dbReference type="EC" id="2.7.2.3"/>
    </reaction>
</comment>
<dbReference type="InterPro" id="IPR015911">
    <property type="entry name" value="Phosphoglycerate_kinase_CS"/>
</dbReference>
<dbReference type="PANTHER" id="PTHR11406:SF23">
    <property type="entry name" value="PHOSPHOGLYCERATE KINASE 1, CHLOROPLASTIC-RELATED"/>
    <property type="match status" value="1"/>
</dbReference>
<keyword evidence="7 11" id="KW-0808">Transferase</keyword>
<dbReference type="Pfam" id="PF00162">
    <property type="entry name" value="PGK"/>
    <property type="match status" value="1"/>
</dbReference>
<evidence type="ECO:0000256" key="4">
    <source>
        <dbReference type="ARBA" id="ARBA00011245"/>
    </source>
</evidence>
<dbReference type="PANTHER" id="PTHR11406">
    <property type="entry name" value="PHOSPHOGLYCERATE KINASE"/>
    <property type="match status" value="1"/>
</dbReference>
<dbReference type="GO" id="GO:0004618">
    <property type="term" value="F:phosphoglycerate kinase activity"/>
    <property type="evidence" value="ECO:0007669"/>
    <property type="project" value="UniProtKB-UniRule"/>
</dbReference>
<feature type="binding site" evidence="11 13">
    <location>
        <position position="292"/>
    </location>
    <ligand>
        <name>ATP</name>
        <dbReference type="ChEBI" id="CHEBI:30616"/>
    </ligand>
</feature>
<evidence type="ECO:0000256" key="13">
    <source>
        <dbReference type="PIRSR" id="PIRSR000724-2"/>
    </source>
</evidence>
<dbReference type="PIRSF" id="PIRSF000724">
    <property type="entry name" value="Pgk"/>
    <property type="match status" value="1"/>
</dbReference>
<evidence type="ECO:0000256" key="6">
    <source>
        <dbReference type="ARBA" id="ARBA00016471"/>
    </source>
</evidence>
<dbReference type="STRING" id="580340.Tlie_0996"/>
<keyword evidence="11" id="KW-0963">Cytoplasm</keyword>
<feature type="binding site" evidence="11 13">
    <location>
        <position position="201"/>
    </location>
    <ligand>
        <name>ATP</name>
        <dbReference type="ChEBI" id="CHEBI:30616"/>
    </ligand>
</feature>
<keyword evidence="9 11" id="KW-0418">Kinase</keyword>
<dbReference type="SUPFAM" id="SSF53748">
    <property type="entry name" value="Phosphoglycerate kinase"/>
    <property type="match status" value="1"/>
</dbReference>
<evidence type="ECO:0000256" key="10">
    <source>
        <dbReference type="ARBA" id="ARBA00022840"/>
    </source>
</evidence>
<feature type="binding site" evidence="11 12">
    <location>
        <begin position="21"/>
        <end position="23"/>
    </location>
    <ligand>
        <name>substrate</name>
    </ligand>
</feature>
<evidence type="ECO:0000313" key="16">
    <source>
        <dbReference type="Proteomes" id="UP000005868"/>
    </source>
</evidence>
<sequence length="395" mass="42368">MKIRTVTSEAIKNKKVLLRVDFNVPIKDGRVIDDSRIRAHLETIRFLSSNGAITVLVSHLGRPKGKRNDAYSLRPIAAYFKEVLSMDVQFVDDCVGEVVKNALSNGKPQDVLLLENCRFHPEEELNDESFAALLAEPFDVFVMDAFSAAHRAHATTRGVTKFLPAYAGFLLEKEVSILSSVRDNPEPPLALILGGSKVTDKIGVIEHMANKASTILVGGAMAFPFLVAKGYSVGKSKCDEENVTSARHILKVLEDEEVEIILPVDIVVGESINSQQASGVVKVDNVPDNMMGLDIGPQTVKEFSKHLGKAKSIIWNGPLGLFENPAFSRGTMEIGKIVSEKAKEGAVVVIGGGDTAAAAKALGFASGVTHVSTGGGASLEFLEGKILPGIEPLLE</sequence>
<keyword evidence="16" id="KW-1185">Reference proteome</keyword>
<comment type="similarity">
    <text evidence="3 11 14">Belongs to the phosphoglycerate kinase family.</text>
</comment>
<dbReference type="EC" id="2.7.2.3" evidence="5 11"/>
<dbReference type="GO" id="GO:0005829">
    <property type="term" value="C:cytosol"/>
    <property type="evidence" value="ECO:0007669"/>
    <property type="project" value="TreeGrafter"/>
</dbReference>
<feature type="binding site" evidence="11">
    <location>
        <position position="151"/>
    </location>
    <ligand>
        <name>substrate</name>
    </ligand>
</feature>
<dbReference type="eggNOG" id="COG0126">
    <property type="taxonomic scope" value="Bacteria"/>
</dbReference>
<evidence type="ECO:0000256" key="14">
    <source>
        <dbReference type="RuleBase" id="RU000532"/>
    </source>
</evidence>
<protein>
    <recommendedName>
        <fullName evidence="6 11">Phosphoglycerate kinase</fullName>
        <ecNumber evidence="5 11">2.7.2.3</ecNumber>
    </recommendedName>
</protein>
<keyword evidence="11" id="KW-0324">Glycolysis</keyword>
<dbReference type="PROSITE" id="PS00111">
    <property type="entry name" value="PGLYCERATE_KINASE"/>
    <property type="match status" value="1"/>
</dbReference>
<reference evidence="16" key="1">
    <citation type="submission" date="2011-10" db="EMBL/GenBank/DDBJ databases">
        <title>The complete genome of chromosome of Thermovirga lienii DSM 17291.</title>
        <authorList>
            <consortium name="US DOE Joint Genome Institute (JGI-PGF)"/>
            <person name="Lucas S."/>
            <person name="Copeland A."/>
            <person name="Lapidus A."/>
            <person name="Glavina del Rio T."/>
            <person name="Dalin E."/>
            <person name="Tice H."/>
            <person name="Bruce D."/>
            <person name="Goodwin L."/>
            <person name="Pitluck S."/>
            <person name="Peters L."/>
            <person name="Mikhailova N."/>
            <person name="Saunders E."/>
            <person name="Kyrpides N."/>
            <person name="Mavromatis K."/>
            <person name="Ivanova N."/>
            <person name="Last F.I."/>
            <person name="Brettin T."/>
            <person name="Detter J.C."/>
            <person name="Han C."/>
            <person name="Larimer F."/>
            <person name="Land M."/>
            <person name="Hauser L."/>
            <person name="Markowitz V."/>
            <person name="Cheng J.-F."/>
            <person name="Hugenholtz P."/>
            <person name="Woyke T."/>
            <person name="Wu D."/>
            <person name="Spring S."/>
            <person name="Schroeder M."/>
            <person name="Brambilla E.-M."/>
            <person name="Klenk H.-P."/>
            <person name="Eisen J.A."/>
        </authorList>
    </citation>
    <scope>NUCLEOTIDE SEQUENCE [LARGE SCALE GENOMIC DNA]</scope>
    <source>
        <strain evidence="16">ATCC BAA-1197 / DSM 17291 / Cas60314</strain>
    </source>
</reference>
<dbReference type="InterPro" id="IPR015824">
    <property type="entry name" value="Phosphoglycerate_kinase_N"/>
</dbReference>
<feature type="binding site" evidence="11">
    <location>
        <position position="118"/>
    </location>
    <ligand>
        <name>substrate</name>
    </ligand>
</feature>
<dbReference type="FunFam" id="3.40.50.1260:FF:000003">
    <property type="entry name" value="Phosphoglycerate kinase"/>
    <property type="match status" value="1"/>
</dbReference>
<dbReference type="AlphaFoldDB" id="G7VA29"/>
<keyword evidence="8 11" id="KW-0547">Nucleotide-binding</keyword>
<evidence type="ECO:0000256" key="5">
    <source>
        <dbReference type="ARBA" id="ARBA00013061"/>
    </source>
</evidence>
<organism evidence="15 16">
    <name type="scientific">Thermovirga lienii (strain ATCC BAA-1197 / DSM 17291 / Cas60314)</name>
    <dbReference type="NCBI Taxonomy" id="580340"/>
    <lineage>
        <taxon>Bacteria</taxon>
        <taxon>Thermotogati</taxon>
        <taxon>Synergistota</taxon>
        <taxon>Synergistia</taxon>
        <taxon>Synergistales</taxon>
        <taxon>Thermovirgaceae</taxon>
        <taxon>Thermovirga</taxon>
    </lineage>
</organism>
<comment type="subcellular location">
    <subcellularLocation>
        <location evidence="11">Cytoplasm</location>
    </subcellularLocation>
</comment>
<feature type="binding site" evidence="12">
    <location>
        <position position="151"/>
    </location>
    <ligand>
        <name>(2R)-3-phosphoglycerate</name>
        <dbReference type="ChEBI" id="CHEBI:58272"/>
    </ligand>
</feature>
<dbReference type="OrthoDB" id="9808460at2"/>
<evidence type="ECO:0000256" key="9">
    <source>
        <dbReference type="ARBA" id="ARBA00022777"/>
    </source>
</evidence>
<dbReference type="Gene3D" id="3.40.50.1260">
    <property type="entry name" value="Phosphoglycerate kinase, N-terminal domain"/>
    <property type="match status" value="2"/>
</dbReference>
<dbReference type="GO" id="GO:0005524">
    <property type="term" value="F:ATP binding"/>
    <property type="evidence" value="ECO:0007669"/>
    <property type="project" value="UniProtKB-KW"/>
</dbReference>
<dbReference type="HOGENOM" id="CLU_025427_0_2_0"/>
<evidence type="ECO:0000313" key="15">
    <source>
        <dbReference type="EMBL" id="AER66729.1"/>
    </source>
</evidence>